<evidence type="ECO:0000256" key="1">
    <source>
        <dbReference type="ARBA" id="ARBA00001148"/>
    </source>
</evidence>
<evidence type="ECO:0000256" key="2">
    <source>
        <dbReference type="ARBA" id="ARBA00007529"/>
    </source>
</evidence>
<sequence>MATYAVENAIPHGGAWGRSAPITPVPIPACVAQNAEPESDACWFWAGVPPALQDLKFTLPLQNTIFSVMHSTGKPSYWIEVEDWHTAGEPFRIVDKLPAGHLPASPTVAQRRADITATPGHPLDELRRLLCHEPRGHGGMYGGFITPPDDSGAHFGVLFWHRNGFSTACGHGTIALGYWAVFHRIVVVPDADGVVDVVVDVPSGRVVARMAIEKGKPVHADFINVASFQLTGPLYLTLPSCGIDVLVDLAFGGAVYASLDAAQFDLEIEPRSAQRFVQLAREVEAVLGTRARYGSYDLYGVIFFSEEENGPNATHAIYQRNVTIFADGEIDRSPCGSGTCARLALLFAQGKLGPGSSRLVHRSIIASTFEADIVSAVASPVDGFPACIPRVRGRANLVGQTRFFIDPDDEVFPGFLLL</sequence>
<proteinExistence type="inferred from homology"/>
<reference evidence="4 5" key="1">
    <citation type="submission" date="2020-07" db="EMBL/GenBank/DDBJ databases">
        <title>Telomere length de novo assembly of all 7 chromosomes of the fungus, Metarhizium brunneum, using a novel assembly pipeline.</title>
        <authorList>
            <person name="Saud z."/>
            <person name="Kortsinoglou A."/>
            <person name="Kouvelis V.N."/>
            <person name="Butt T.M."/>
        </authorList>
    </citation>
    <scope>NUCLEOTIDE SEQUENCE [LARGE SCALE GENOMIC DNA]</scope>
    <source>
        <strain evidence="4 5">4556</strain>
    </source>
</reference>
<keyword evidence="5" id="KW-1185">Reference proteome</keyword>
<evidence type="ECO:0000313" key="5">
    <source>
        <dbReference type="Proteomes" id="UP000510686"/>
    </source>
</evidence>
<dbReference type="EC" id="4.2.1.77" evidence="3"/>
<dbReference type="EMBL" id="CP058932">
    <property type="protein sequence ID" value="QLI64201.1"/>
    <property type="molecule type" value="Genomic_DNA"/>
</dbReference>
<dbReference type="KEGG" id="mbrn:26237938"/>
<dbReference type="OrthoDB" id="6409228at2759"/>
<dbReference type="SFLD" id="SFLDS00028">
    <property type="entry name" value="Proline_Racemase"/>
    <property type="match status" value="1"/>
</dbReference>
<dbReference type="PANTHER" id="PTHR33442">
    <property type="entry name" value="TRANS-3-HYDROXY-L-PROLINE DEHYDRATASE"/>
    <property type="match status" value="1"/>
</dbReference>
<comment type="catalytic activity">
    <reaction evidence="1">
        <text>trans-3-hydroxy-L-proline = 1-pyrroline-2-carboxylate + H2O</text>
        <dbReference type="Rhea" id="RHEA:10320"/>
        <dbReference type="ChEBI" id="CHEBI:15377"/>
        <dbReference type="ChEBI" id="CHEBI:39785"/>
        <dbReference type="ChEBI" id="CHEBI:57938"/>
        <dbReference type="EC" id="4.2.1.77"/>
    </reaction>
</comment>
<dbReference type="GeneID" id="26237938"/>
<evidence type="ECO:0000313" key="4">
    <source>
        <dbReference type="EMBL" id="QLI64201.1"/>
    </source>
</evidence>
<dbReference type="Proteomes" id="UP000510686">
    <property type="component" value="Chromosome 1"/>
</dbReference>
<protein>
    <recommendedName>
        <fullName evidence="3">trans-L-3-hydroxyproline dehydratase</fullName>
        <ecNumber evidence="3">4.2.1.77</ecNumber>
    </recommendedName>
</protein>
<dbReference type="PANTHER" id="PTHR33442:SF1">
    <property type="entry name" value="TRANS-3-HYDROXY-L-PROLINE DEHYDRATASE"/>
    <property type="match status" value="1"/>
</dbReference>
<dbReference type="InterPro" id="IPR008794">
    <property type="entry name" value="Pro_racemase_fam"/>
</dbReference>
<dbReference type="SUPFAM" id="SSF54506">
    <property type="entry name" value="Diaminopimelate epimerase-like"/>
    <property type="match status" value="1"/>
</dbReference>
<evidence type="ECO:0000256" key="3">
    <source>
        <dbReference type="ARBA" id="ARBA00013105"/>
    </source>
</evidence>
<comment type="similarity">
    <text evidence="2">Belongs to the proline racemase family.</text>
</comment>
<name>A0A7D5YMZ5_9HYPO</name>
<dbReference type="Pfam" id="PF05544">
    <property type="entry name" value="Pro_racemase"/>
    <property type="match status" value="1"/>
</dbReference>
<gene>
    <name evidence="4" type="ORF">G6M90_00g020520</name>
</gene>
<dbReference type="Gene3D" id="3.10.310.10">
    <property type="entry name" value="Diaminopimelate Epimerase, Chain A, domain 1"/>
    <property type="match status" value="2"/>
</dbReference>
<organism evidence="4 5">
    <name type="scientific">Metarhizium brunneum</name>
    <dbReference type="NCBI Taxonomy" id="500148"/>
    <lineage>
        <taxon>Eukaryota</taxon>
        <taxon>Fungi</taxon>
        <taxon>Dikarya</taxon>
        <taxon>Ascomycota</taxon>
        <taxon>Pezizomycotina</taxon>
        <taxon>Sordariomycetes</taxon>
        <taxon>Hypocreomycetidae</taxon>
        <taxon>Hypocreales</taxon>
        <taxon>Clavicipitaceae</taxon>
        <taxon>Metarhizium</taxon>
    </lineage>
</organism>
<dbReference type="AlphaFoldDB" id="A0A7D5YMZ5"/>
<dbReference type="GO" id="GO:0050346">
    <property type="term" value="F:trans-L-3-hydroxyproline dehydratase activity"/>
    <property type="evidence" value="ECO:0007669"/>
    <property type="project" value="UniProtKB-EC"/>
</dbReference>
<dbReference type="RefSeq" id="XP_014548494.2">
    <property type="nucleotide sequence ID" value="XM_014693008.2"/>
</dbReference>
<accession>A0A7D5YMZ5</accession>